<evidence type="ECO:0000256" key="1">
    <source>
        <dbReference type="SAM" id="MobiDB-lite"/>
    </source>
</evidence>
<dbReference type="Proteomes" id="UP000266841">
    <property type="component" value="Unassembled WGS sequence"/>
</dbReference>
<dbReference type="EMBL" id="AGNL01015890">
    <property type="protein sequence ID" value="EJK65391.1"/>
    <property type="molecule type" value="Genomic_DNA"/>
</dbReference>
<dbReference type="OMA" id="DSICGEV"/>
<accession>K0SWM9</accession>
<sequence length="222" mass="23695">MEEAPKIDRIVSSRGVSVKETAAIMRAYVSSLGSFQPLPSDLPDADDDGAGGGGDDAGEPSSAERKSRREMKEEALLAALAAEETAVRQLISDDVRERLGLIAESIAAEAEGRELPSVAGRRERDEAKQREEGGSQVGDAPYDEEGADQDGADADAGGADFLAELEEAERVQRERDDEGKDRLASKKKEKKAKKAAKKAKKAAKRRSSAEAEGGGKRVKLEE</sequence>
<feature type="compositionally biased region" description="Basic residues" evidence="1">
    <location>
        <begin position="187"/>
        <end position="206"/>
    </location>
</feature>
<feature type="compositionally biased region" description="Basic and acidic residues" evidence="1">
    <location>
        <begin position="168"/>
        <end position="186"/>
    </location>
</feature>
<dbReference type="eggNOG" id="ENOG502QZ17">
    <property type="taxonomic scope" value="Eukaryota"/>
</dbReference>
<proteinExistence type="predicted"/>
<evidence type="ECO:0000313" key="3">
    <source>
        <dbReference type="Proteomes" id="UP000266841"/>
    </source>
</evidence>
<dbReference type="OrthoDB" id="10661618at2759"/>
<organism evidence="2 3">
    <name type="scientific">Thalassiosira oceanica</name>
    <name type="common">Marine diatom</name>
    <dbReference type="NCBI Taxonomy" id="159749"/>
    <lineage>
        <taxon>Eukaryota</taxon>
        <taxon>Sar</taxon>
        <taxon>Stramenopiles</taxon>
        <taxon>Ochrophyta</taxon>
        <taxon>Bacillariophyta</taxon>
        <taxon>Coscinodiscophyceae</taxon>
        <taxon>Thalassiosirophycidae</taxon>
        <taxon>Thalassiosirales</taxon>
        <taxon>Thalassiosiraceae</taxon>
        <taxon>Thalassiosira</taxon>
    </lineage>
</organism>
<reference evidence="2 3" key="1">
    <citation type="journal article" date="2012" name="Genome Biol.">
        <title>Genome and low-iron response of an oceanic diatom adapted to chronic iron limitation.</title>
        <authorList>
            <person name="Lommer M."/>
            <person name="Specht M."/>
            <person name="Roy A.S."/>
            <person name="Kraemer L."/>
            <person name="Andreson R."/>
            <person name="Gutowska M.A."/>
            <person name="Wolf J."/>
            <person name="Bergner S.V."/>
            <person name="Schilhabel M.B."/>
            <person name="Klostermeier U.C."/>
            <person name="Beiko R.G."/>
            <person name="Rosenstiel P."/>
            <person name="Hippler M."/>
            <person name="Laroche J."/>
        </authorList>
    </citation>
    <scope>NUCLEOTIDE SEQUENCE [LARGE SCALE GENOMIC DNA]</scope>
    <source>
        <strain evidence="2 3">CCMP1005</strain>
    </source>
</reference>
<keyword evidence="3" id="KW-1185">Reference proteome</keyword>
<feature type="region of interest" description="Disordered" evidence="1">
    <location>
        <begin position="35"/>
        <end position="71"/>
    </location>
</feature>
<evidence type="ECO:0000313" key="2">
    <source>
        <dbReference type="EMBL" id="EJK65391.1"/>
    </source>
</evidence>
<dbReference type="AlphaFoldDB" id="K0SWM9"/>
<feature type="compositionally biased region" description="Basic and acidic residues" evidence="1">
    <location>
        <begin position="62"/>
        <end position="71"/>
    </location>
</feature>
<feature type="compositionally biased region" description="Basic and acidic residues" evidence="1">
    <location>
        <begin position="110"/>
        <end position="133"/>
    </location>
</feature>
<protein>
    <submittedName>
        <fullName evidence="2">Uncharacterized protein</fullName>
    </submittedName>
</protein>
<comment type="caution">
    <text evidence="2">The sequence shown here is derived from an EMBL/GenBank/DDBJ whole genome shotgun (WGS) entry which is preliminary data.</text>
</comment>
<feature type="compositionally biased region" description="Acidic residues" evidence="1">
    <location>
        <begin position="141"/>
        <end position="153"/>
    </location>
</feature>
<feature type="region of interest" description="Disordered" evidence="1">
    <location>
        <begin position="105"/>
        <end position="222"/>
    </location>
</feature>
<name>K0SWM9_THAOC</name>
<feature type="compositionally biased region" description="Basic and acidic residues" evidence="1">
    <location>
        <begin position="207"/>
        <end position="222"/>
    </location>
</feature>
<gene>
    <name evidence="2" type="ORF">THAOC_13752</name>
</gene>